<reference evidence="1" key="2">
    <citation type="submission" date="2022-11" db="EMBL/GenBank/DDBJ databases">
        <title>Draft genome sequence of Sellimonas catena strain 18CBH55.</title>
        <authorList>
            <person name="Hisatomi A."/>
            <person name="Ohkuma M."/>
            <person name="Sakamoto M."/>
        </authorList>
    </citation>
    <scope>NUCLEOTIDE SEQUENCE</scope>
    <source>
        <strain evidence="1">18CBH55</strain>
    </source>
</reference>
<protein>
    <recommendedName>
        <fullName evidence="3">Bypass of forespore C C-terminal domain-containing protein</fullName>
    </recommendedName>
</protein>
<dbReference type="EMBL" id="BSCH01000017">
    <property type="protein sequence ID" value="GLG91110.1"/>
    <property type="molecule type" value="Genomic_DNA"/>
</dbReference>
<gene>
    <name evidence="1" type="ORF">Selli2_25370</name>
</gene>
<organism evidence="1 2">
    <name type="scientific">Sellimonas catena</name>
    <dbReference type="NCBI Taxonomy" id="2994035"/>
    <lineage>
        <taxon>Bacteria</taxon>
        <taxon>Bacillati</taxon>
        <taxon>Bacillota</taxon>
        <taxon>Clostridia</taxon>
        <taxon>Lachnospirales</taxon>
        <taxon>Lachnospiraceae</taxon>
        <taxon>Sellimonas</taxon>
    </lineage>
</organism>
<evidence type="ECO:0000313" key="1">
    <source>
        <dbReference type="EMBL" id="GLG91110.1"/>
    </source>
</evidence>
<accession>A0A9W6CER9</accession>
<sequence>MKKYSIGLFVLFLGCVALIGAAYQFSFQYSKRQAEEEARLKQEIMKSVKEEEEDAVAAEGDVSKGEVFYLMDLNGFVAVYRSDKETIYEYTNIVVEDLPEDIRQEIQEGKEIRTVEKLYGFLENYSS</sequence>
<comment type="caution">
    <text evidence="1">The sequence shown here is derived from an EMBL/GenBank/DDBJ whole genome shotgun (WGS) entry which is preliminary data.</text>
</comment>
<dbReference type="Proteomes" id="UP001145094">
    <property type="component" value="Unassembled WGS sequence"/>
</dbReference>
<reference evidence="1" key="1">
    <citation type="submission" date="2022-11" db="EMBL/GenBank/DDBJ databases">
        <title>Draft genome sequence of Sellimonas catena strain 18CBH55.</title>
        <authorList>
            <person name="Atsushi H."/>
            <person name="Moriya O."/>
            <person name="Mitsuo S."/>
        </authorList>
    </citation>
    <scope>NUCLEOTIDE SEQUENCE</scope>
    <source>
        <strain evidence="1">18CBH55</strain>
    </source>
</reference>
<evidence type="ECO:0008006" key="3">
    <source>
        <dbReference type="Google" id="ProtNLM"/>
    </source>
</evidence>
<evidence type="ECO:0000313" key="2">
    <source>
        <dbReference type="Proteomes" id="UP001145094"/>
    </source>
</evidence>
<dbReference type="RefSeq" id="WP_087251974.1">
    <property type="nucleotide sequence ID" value="NZ_BSCH01000017.1"/>
</dbReference>
<dbReference type="PROSITE" id="PS51257">
    <property type="entry name" value="PROKAR_LIPOPROTEIN"/>
    <property type="match status" value="1"/>
</dbReference>
<name>A0A9W6CER9_9FIRM</name>
<proteinExistence type="predicted"/>
<dbReference type="AlphaFoldDB" id="A0A9W6CER9"/>
<reference evidence="1" key="3">
    <citation type="journal article" date="2023" name="Int. J. Syst. Evol. Microbiol.">
        <title>Sellimonas catena sp. nov., isolated from human faeces.</title>
        <authorList>
            <person name="Hisatomi A."/>
            <person name="Ohkuma M."/>
            <person name="Sakamoto M."/>
        </authorList>
    </citation>
    <scope>NUCLEOTIDE SEQUENCE</scope>
    <source>
        <strain evidence="1">18CBH55</strain>
    </source>
</reference>